<evidence type="ECO:0000313" key="2">
    <source>
        <dbReference type="EMBL" id="CCH57836.1"/>
    </source>
</evidence>
<keyword evidence="3" id="KW-1185">Reference proteome</keyword>
<feature type="compositionally biased region" description="Basic and acidic residues" evidence="1">
    <location>
        <begin position="32"/>
        <end position="43"/>
    </location>
</feature>
<dbReference type="OrthoDB" id="4069919at2759"/>
<dbReference type="eggNOG" id="ENOG502RZVT">
    <property type="taxonomic scope" value="Eukaryota"/>
</dbReference>
<organism evidence="2 3">
    <name type="scientific">Henningerozyma blattae (strain ATCC 34711 / CBS 6284 / DSM 70876 / NBRC 10599 / NRRL Y-10934 / UCD 77-7)</name>
    <name type="common">Yeast</name>
    <name type="synonym">Tetrapisispora blattae</name>
    <dbReference type="NCBI Taxonomy" id="1071380"/>
    <lineage>
        <taxon>Eukaryota</taxon>
        <taxon>Fungi</taxon>
        <taxon>Dikarya</taxon>
        <taxon>Ascomycota</taxon>
        <taxon>Saccharomycotina</taxon>
        <taxon>Saccharomycetes</taxon>
        <taxon>Saccharomycetales</taxon>
        <taxon>Saccharomycetaceae</taxon>
        <taxon>Henningerozyma</taxon>
    </lineage>
</organism>
<dbReference type="InParanoid" id="I2GUN4"/>
<name>I2GUN4_HENB6</name>
<sequence>MIKNIESLEKSKVPYLNPISATTPNTDSGEESSVKDEINESPVDRKRRKADMLLITRFMIRKFLNGIYKKYKPILKNKENNFKFNVQLVSEFMENLMVRIKSTKVQFKRMCIIMVKFLECCLTETNYFQFLRNDIKKLIITSFILSIPNESSKNKSYKTPSSFSSISQKRDEDYKFYSQITGLTVSEINNCCSIVRPILIRESRLQYRFIKDKFRHQQQLQNDRLNYSNNFASIARDRLLNSNDNELKLTDLIDIIQNEENQNNESDIDTINEEERIIEELKNKNPGRNDNHGLVSLTSVFKLNHSKNRPKVNRKENKRNHEILTLPYENYSLNDLSVKIDDRETFINSTSLFNSQQGSSNDTRNVLINPSMLHRHHQHNHNHSSHSLTMDPKSLHDTSTVDATTLLQEQQIIHEAAEYNSDCASNDQDCNDSDIDINFNTEHIILQTELAQFNELGRALFEDTFPIDC</sequence>
<evidence type="ECO:0000313" key="3">
    <source>
        <dbReference type="Proteomes" id="UP000002866"/>
    </source>
</evidence>
<dbReference type="HOGENOM" id="CLU_582885_0_0_1"/>
<dbReference type="EMBL" id="HE806316">
    <property type="protein sequence ID" value="CCH57836.1"/>
    <property type="molecule type" value="Genomic_DNA"/>
</dbReference>
<dbReference type="Proteomes" id="UP000002866">
    <property type="component" value="Chromosome 1"/>
</dbReference>
<dbReference type="AlphaFoldDB" id="I2GUN4"/>
<dbReference type="GeneID" id="14493005"/>
<evidence type="ECO:0000256" key="1">
    <source>
        <dbReference type="SAM" id="MobiDB-lite"/>
    </source>
</evidence>
<proteinExistence type="predicted"/>
<gene>
    <name evidence="2" type="primary">TBLA0A00360</name>
    <name evidence="2" type="ORF">TBLA_0A00360</name>
</gene>
<protein>
    <submittedName>
        <fullName evidence="2">Uncharacterized protein</fullName>
    </submittedName>
</protein>
<dbReference type="RefSeq" id="XP_004177355.1">
    <property type="nucleotide sequence ID" value="XM_004177307.1"/>
</dbReference>
<reference evidence="2 3" key="1">
    <citation type="journal article" date="2011" name="Proc. Natl. Acad. Sci. U.S.A.">
        <title>Evolutionary erosion of yeast sex chromosomes by mating-type switching accidents.</title>
        <authorList>
            <person name="Gordon J.L."/>
            <person name="Armisen D."/>
            <person name="Proux-Wera E."/>
            <person name="Oheigeartaigh S.S."/>
            <person name="Byrne K.P."/>
            <person name="Wolfe K.H."/>
        </authorList>
    </citation>
    <scope>NUCLEOTIDE SEQUENCE [LARGE SCALE GENOMIC DNA]</scope>
    <source>
        <strain evidence="3">ATCC 34711 / CBS 6284 / DSM 70876 / NBRC 10599 / NRRL Y-10934 / UCD 77-7</strain>
    </source>
</reference>
<feature type="region of interest" description="Disordered" evidence="1">
    <location>
        <begin position="16"/>
        <end position="43"/>
    </location>
</feature>
<accession>I2GUN4</accession>
<dbReference type="KEGG" id="tbl:TBLA_0A00360"/>